<evidence type="ECO:0000256" key="12">
    <source>
        <dbReference type="RuleBase" id="RU004357"/>
    </source>
</evidence>
<dbReference type="InterPro" id="IPR056448">
    <property type="entry name" value="EGF_Hmr-1"/>
</dbReference>
<evidence type="ECO:0000259" key="14">
    <source>
        <dbReference type="PROSITE" id="PS50025"/>
    </source>
</evidence>
<evidence type="ECO:0000256" key="9">
    <source>
        <dbReference type="PROSITE-ProRule" id="PRU00043"/>
    </source>
</evidence>
<evidence type="ECO:0000259" key="15">
    <source>
        <dbReference type="PROSITE" id="PS50026"/>
    </source>
</evidence>
<evidence type="ECO:0000256" key="2">
    <source>
        <dbReference type="ARBA" id="ARBA00022692"/>
    </source>
</evidence>
<dbReference type="CDD" id="cd11304">
    <property type="entry name" value="Cadherin_repeat"/>
    <property type="match status" value="1"/>
</dbReference>
<reference evidence="17" key="1">
    <citation type="journal article" date="2011" name="Genome Res.">
        <title>Deep small RNA sequencing from the nematode Ascaris reveals conservation, functional diversification, and novel developmental profiles.</title>
        <authorList>
            <person name="Wang J."/>
            <person name="Czech B."/>
            <person name="Crunk A."/>
            <person name="Wallace A."/>
            <person name="Mitreva M."/>
            <person name="Hannon G.J."/>
            <person name="Davis R.E."/>
        </authorList>
    </citation>
    <scope>NUCLEOTIDE SEQUENCE</scope>
</reference>
<accession>F1KR22</accession>
<proteinExistence type="evidence at transcript level"/>
<dbReference type="GO" id="GO:0045296">
    <property type="term" value="F:cadherin binding"/>
    <property type="evidence" value="ECO:0007669"/>
    <property type="project" value="TreeGrafter"/>
</dbReference>
<dbReference type="FunFam" id="2.60.40.60:FF:000339">
    <property type="entry name" value="Cadherin-related hmr-1"/>
    <property type="match status" value="1"/>
</dbReference>
<dbReference type="InterPro" id="IPR039808">
    <property type="entry name" value="Cadherin"/>
</dbReference>
<dbReference type="CDD" id="cd00110">
    <property type="entry name" value="LamG"/>
    <property type="match status" value="1"/>
</dbReference>
<sequence length="1366" mass="149585">MMDDSMQQHDYVSDSKIVTTMHQSSQDHKKHRCLRMHPVVQLSPSSASLTRMQTIQPCESMVDLACNKHLSRLGFQQYHNADQYCQQDFLPIQSIKPTSRDSPLNMEAKVMRRRRYQFLPLVLFSAILTYSSGIMVEAQDLSLPFVGGQFSGQSRFMSYAGKAERDIVVTFVKNISEDTPVGELLATFKAEDKSSPTYNLTFRINRQTDPKRQFSIDQSGSLRVAQRLDREDIPRYNLIVEAFDPAGNVGSQRIDIYVQDVNDNAPIPYTVPNPCVFMENTDPAMQPKCEIYAHDPDTAEYGPPFVMTVAPDFKYGAYLSVVFDPSGDNGNGSMTVTAKQRFDREAEFPGKKLEIPLILSDRGGLKNERSVYIIIGDENDNPMKDGTMTIFVNSYRGRLGRTMIGRVYVEDKDDWDLPDKTFTWAPGKSLPGFELASNGEITMDANMPPRTYHLVADVVDSRRNEHALGTVNVIVKLVPEVAFMNQGGLRILMGPNGFNSPDEFIRADSSGSSPMSRFLDKMNEYLGGTAELDVFSIKKDVAVLQTTVEEVIDVRFTAHGSPYRSPVLLNGLIAQHRDELQQAIGVNIVSAGIDMCKFTVCDMGCETKNYADETGVLVSANQTVIVGVNAWSNDTCTCPVFTPPSSCQADLCLNNGVCHNTYPSGFFCECRNNALKGFRCQGTTRSFDGQGFAWFKQMPACTSLNISLQFMTRQADGLLLYNGPMGDNTSYGQVEYRDYIIIRLVSGRVEAELMFNGVAPNPIQVAGSDMLNDGKWHTITLTQSGKTLELVVDNCYTIGALSMMQDGSGFLDDSSCRRVITSVDDDERLNINTPLQLGGLAPLSGSDKYPAAVTGRTQSFAGCVRNLVVNNEMYDLGVPDYVNNEHSQMGCDLNEAVCDINSIYGGYCIHGECIADAVSTVPKCACDPGWGGDRCDSEMSWIEFGPGAFVEYDVKVGLEDKTSDVDVLFLPGKGNGGTGELGFGSSGDKYVSTSIESYIPTAKFDLSPFGAVSSTSTIQMRMKNLQLLDNSSYWMQFSRSPVRSTLSIDGVYHEAIPLDPTKTPYEISISQLLLGAESVGGARGFQGCVGTFRWQHINLPLSEDSSFSTGQGATGGGESIISVKQARGVSIGCSQRTTCATVGFAYCGGSYVCVDFWKGPFCTCPVGAQALLGPDGQLAGCGATLAVSSLGISSPAVILILTCLILLILLVLLMVVYTRRQTPPFEPVRPEDLNRDNLRPYDVEGGGEADNDQYNISNLRKPVIPIEGNGIGGYGTPVYPTPTQKAQPVDDKLNSRIKSLEADPDATAPYDELRIYDDEGDNVSRVTLESLESADENGTAGNLNEEIGKWGPRFNNLADIYGKREK</sequence>
<dbReference type="InterPro" id="IPR001791">
    <property type="entry name" value="Laminin_G"/>
</dbReference>
<dbReference type="GO" id="GO:0007043">
    <property type="term" value="P:cell-cell junction assembly"/>
    <property type="evidence" value="ECO:0007669"/>
    <property type="project" value="TreeGrafter"/>
</dbReference>
<evidence type="ECO:0000256" key="3">
    <source>
        <dbReference type="ARBA" id="ARBA00022729"/>
    </source>
</evidence>
<dbReference type="GO" id="GO:0007156">
    <property type="term" value="P:homophilic cell adhesion via plasma membrane adhesion molecules"/>
    <property type="evidence" value="ECO:0007669"/>
    <property type="project" value="InterPro"/>
</dbReference>
<keyword evidence="8 10" id="KW-1015">Disulfide bond</keyword>
<evidence type="ECO:0000259" key="16">
    <source>
        <dbReference type="PROSITE" id="PS50268"/>
    </source>
</evidence>
<dbReference type="Pfam" id="PF02210">
    <property type="entry name" value="Laminin_G_2"/>
    <property type="match status" value="1"/>
</dbReference>
<dbReference type="GO" id="GO:0000902">
    <property type="term" value="P:cell morphogenesis"/>
    <property type="evidence" value="ECO:0007669"/>
    <property type="project" value="TreeGrafter"/>
</dbReference>
<keyword evidence="6 13" id="KW-1133">Transmembrane helix</keyword>
<dbReference type="PROSITE" id="PS00232">
    <property type="entry name" value="CADHERIN_1"/>
    <property type="match status" value="1"/>
</dbReference>
<dbReference type="GO" id="GO:0005912">
    <property type="term" value="C:adherens junction"/>
    <property type="evidence" value="ECO:0007669"/>
    <property type="project" value="TreeGrafter"/>
</dbReference>
<feature type="transmembrane region" description="Helical" evidence="13">
    <location>
        <begin position="1196"/>
        <end position="1217"/>
    </location>
</feature>
<feature type="domain" description="Cadherin" evidence="16">
    <location>
        <begin position="279"/>
        <end position="384"/>
    </location>
</feature>
<keyword evidence="7 13" id="KW-0472">Membrane</keyword>
<dbReference type="SMART" id="SM00112">
    <property type="entry name" value="CA"/>
    <property type="match status" value="2"/>
</dbReference>
<name>F1KR22_ASCSU</name>
<keyword evidence="10" id="KW-0245">EGF-like domain</keyword>
<dbReference type="PROSITE" id="PS50268">
    <property type="entry name" value="CADHERIN_2"/>
    <property type="match status" value="2"/>
</dbReference>
<dbReference type="InterPro" id="IPR020894">
    <property type="entry name" value="Cadherin_CS"/>
</dbReference>
<dbReference type="GO" id="GO:0005509">
    <property type="term" value="F:calcium ion binding"/>
    <property type="evidence" value="ECO:0007669"/>
    <property type="project" value="UniProtKB-UniRule"/>
</dbReference>
<evidence type="ECO:0000256" key="10">
    <source>
        <dbReference type="PROSITE-ProRule" id="PRU00076"/>
    </source>
</evidence>
<dbReference type="InterPro" id="IPR056370">
    <property type="entry name" value="Shg-like_Ig-like"/>
</dbReference>
<evidence type="ECO:0000256" key="8">
    <source>
        <dbReference type="ARBA" id="ARBA00023157"/>
    </source>
</evidence>
<dbReference type="Gene3D" id="4.10.900.10">
    <property type="entry name" value="TCF3-CBD (Catenin binding domain)"/>
    <property type="match status" value="1"/>
</dbReference>
<dbReference type="InterPro" id="IPR000742">
    <property type="entry name" value="EGF"/>
</dbReference>
<dbReference type="SUPFAM" id="SSF49313">
    <property type="entry name" value="Cadherin-like"/>
    <property type="match status" value="2"/>
</dbReference>
<feature type="domain" description="Laminin G" evidence="14">
    <location>
        <begin position="682"/>
        <end position="891"/>
    </location>
</feature>
<dbReference type="PROSITE" id="PS50025">
    <property type="entry name" value="LAM_G_DOMAIN"/>
    <property type="match status" value="1"/>
</dbReference>
<evidence type="ECO:0000256" key="5">
    <source>
        <dbReference type="ARBA" id="ARBA00022837"/>
    </source>
</evidence>
<evidence type="ECO:0000313" key="17">
    <source>
        <dbReference type="EMBL" id="ADY40326.1"/>
    </source>
</evidence>
<evidence type="ECO:0000256" key="1">
    <source>
        <dbReference type="ARBA" id="ARBA00004167"/>
    </source>
</evidence>
<dbReference type="EMBL" id="JI164480">
    <property type="protein sequence ID" value="ADY40326.1"/>
    <property type="molecule type" value="mRNA"/>
</dbReference>
<dbReference type="PANTHER" id="PTHR24027">
    <property type="entry name" value="CADHERIN-23"/>
    <property type="match status" value="1"/>
</dbReference>
<dbReference type="InterPro" id="IPR002126">
    <property type="entry name" value="Cadherin-like_dom"/>
</dbReference>
<dbReference type="SMART" id="SM00181">
    <property type="entry name" value="EGF"/>
    <property type="match status" value="3"/>
</dbReference>
<dbReference type="GO" id="GO:0016477">
    <property type="term" value="P:cell migration"/>
    <property type="evidence" value="ECO:0007669"/>
    <property type="project" value="TreeGrafter"/>
</dbReference>
<dbReference type="InterPro" id="IPR013320">
    <property type="entry name" value="ConA-like_dom_sf"/>
</dbReference>
<keyword evidence="5 9" id="KW-0106">Calcium</keyword>
<evidence type="ECO:0000256" key="4">
    <source>
        <dbReference type="ARBA" id="ARBA00022737"/>
    </source>
</evidence>
<keyword evidence="11" id="KW-0130">Cell adhesion</keyword>
<dbReference type="PROSITE" id="PS00022">
    <property type="entry name" value="EGF_1"/>
    <property type="match status" value="1"/>
</dbReference>
<keyword evidence="4" id="KW-0677">Repeat</keyword>
<evidence type="ECO:0000256" key="11">
    <source>
        <dbReference type="RuleBase" id="RU003318"/>
    </source>
</evidence>
<keyword evidence="2 11" id="KW-0812">Transmembrane</keyword>
<dbReference type="PROSITE" id="PS01186">
    <property type="entry name" value="EGF_2"/>
    <property type="match status" value="1"/>
</dbReference>
<organism evidence="17">
    <name type="scientific">Ascaris suum</name>
    <name type="common">Pig roundworm</name>
    <name type="synonym">Ascaris lumbricoides</name>
    <dbReference type="NCBI Taxonomy" id="6253"/>
    <lineage>
        <taxon>Eukaryota</taxon>
        <taxon>Metazoa</taxon>
        <taxon>Ecdysozoa</taxon>
        <taxon>Nematoda</taxon>
        <taxon>Chromadorea</taxon>
        <taxon>Rhabditida</taxon>
        <taxon>Spirurina</taxon>
        <taxon>Ascaridomorpha</taxon>
        <taxon>Ascaridoidea</taxon>
        <taxon>Ascarididae</taxon>
        <taxon>Ascaris</taxon>
    </lineage>
</organism>
<dbReference type="CDD" id="cd00054">
    <property type="entry name" value="EGF_CA"/>
    <property type="match status" value="1"/>
</dbReference>
<dbReference type="Pfam" id="PF01049">
    <property type="entry name" value="CADH_Y-type_LIR"/>
    <property type="match status" value="1"/>
</dbReference>
<dbReference type="GO" id="GO:0008013">
    <property type="term" value="F:beta-catenin binding"/>
    <property type="evidence" value="ECO:0007669"/>
    <property type="project" value="TreeGrafter"/>
</dbReference>
<dbReference type="InterPro" id="IPR000233">
    <property type="entry name" value="Cadherin_Y-type_LIR"/>
</dbReference>
<dbReference type="GO" id="GO:0016342">
    <property type="term" value="C:catenin complex"/>
    <property type="evidence" value="ECO:0007669"/>
    <property type="project" value="TreeGrafter"/>
</dbReference>
<dbReference type="Gene3D" id="2.60.40.60">
    <property type="entry name" value="Cadherins"/>
    <property type="match status" value="2"/>
</dbReference>
<evidence type="ECO:0000256" key="7">
    <source>
        <dbReference type="ARBA" id="ARBA00023136"/>
    </source>
</evidence>
<protein>
    <submittedName>
        <fullName evidence="17">Cadherin-related hmr-1</fullName>
    </submittedName>
</protein>
<dbReference type="GO" id="GO:0044331">
    <property type="term" value="P:cell-cell adhesion mediated by cadherin"/>
    <property type="evidence" value="ECO:0007669"/>
    <property type="project" value="TreeGrafter"/>
</dbReference>
<dbReference type="SUPFAM" id="SSF49899">
    <property type="entry name" value="Concanavalin A-like lectins/glucanases"/>
    <property type="match status" value="2"/>
</dbReference>
<comment type="subcellular location">
    <subcellularLocation>
        <location evidence="11">Cell membrane</location>
        <topology evidence="11">Single-pass type I membrane protein</topology>
    </subcellularLocation>
    <subcellularLocation>
        <location evidence="1">Membrane</location>
        <topology evidence="1">Single-pass membrane protein</topology>
    </subcellularLocation>
</comment>
<dbReference type="Pfam" id="PF00028">
    <property type="entry name" value="Cadherin"/>
    <property type="match status" value="1"/>
</dbReference>
<evidence type="ECO:0000256" key="13">
    <source>
        <dbReference type="SAM" id="Phobius"/>
    </source>
</evidence>
<dbReference type="SMART" id="SM00282">
    <property type="entry name" value="LamG"/>
    <property type="match status" value="1"/>
</dbReference>
<keyword evidence="3" id="KW-0732">Signal</keyword>
<feature type="domain" description="EGF-like" evidence="15">
    <location>
        <begin position="643"/>
        <end position="681"/>
    </location>
</feature>
<feature type="domain" description="Cadherin" evidence="16">
    <location>
        <begin position="175"/>
        <end position="268"/>
    </location>
</feature>
<dbReference type="SUPFAM" id="SSF57196">
    <property type="entry name" value="EGF/Laminin"/>
    <property type="match status" value="1"/>
</dbReference>
<dbReference type="Gene3D" id="2.60.120.200">
    <property type="match status" value="1"/>
</dbReference>
<dbReference type="GO" id="GO:0009887">
    <property type="term" value="P:animal organ morphogenesis"/>
    <property type="evidence" value="ECO:0007669"/>
    <property type="project" value="UniProtKB-ARBA"/>
</dbReference>
<dbReference type="PRINTS" id="PR00205">
    <property type="entry name" value="CADHERIN"/>
</dbReference>
<dbReference type="GO" id="GO:0034332">
    <property type="term" value="P:adherens junction organization"/>
    <property type="evidence" value="ECO:0007669"/>
    <property type="project" value="TreeGrafter"/>
</dbReference>
<dbReference type="InterPro" id="IPR027397">
    <property type="entry name" value="Catenin-bd_sf"/>
</dbReference>
<dbReference type="Pfam" id="PF24811">
    <property type="entry name" value="Ig_Shg"/>
    <property type="match status" value="1"/>
</dbReference>
<feature type="transmembrane region" description="Helical" evidence="13">
    <location>
        <begin position="118"/>
        <end position="136"/>
    </location>
</feature>
<evidence type="ECO:0000256" key="6">
    <source>
        <dbReference type="ARBA" id="ARBA00022989"/>
    </source>
</evidence>
<dbReference type="PROSITE" id="PS50026">
    <property type="entry name" value="EGF_3"/>
    <property type="match status" value="2"/>
</dbReference>
<dbReference type="GO" id="GO:0016339">
    <property type="term" value="P:calcium-dependent cell-cell adhesion via plasma membrane cell adhesion molecules"/>
    <property type="evidence" value="ECO:0007669"/>
    <property type="project" value="TreeGrafter"/>
</dbReference>
<feature type="disulfide bond" evidence="10">
    <location>
        <begin position="926"/>
        <end position="935"/>
    </location>
</feature>
<dbReference type="InterPro" id="IPR015919">
    <property type="entry name" value="Cadherin-like_sf"/>
</dbReference>
<feature type="domain" description="EGF-like" evidence="15">
    <location>
        <begin position="894"/>
        <end position="936"/>
    </location>
</feature>
<comment type="caution">
    <text evidence="10">Lacks conserved residue(s) required for the propagation of feature annotation.</text>
</comment>
<comment type="function">
    <text evidence="12">Cadherins are calcium-dependent cell adhesion proteins.</text>
</comment>
<dbReference type="PANTHER" id="PTHR24027:SF422">
    <property type="entry name" value="CADHERIN DOMAIN-CONTAINING PROTEIN"/>
    <property type="match status" value="1"/>
</dbReference>
<dbReference type="Pfam" id="PF24613">
    <property type="entry name" value="EGF_Hmr-1"/>
    <property type="match status" value="1"/>
</dbReference>
<dbReference type="Gene3D" id="2.10.25.10">
    <property type="entry name" value="Laminin"/>
    <property type="match status" value="2"/>
</dbReference>